<feature type="region of interest" description="Disordered" evidence="6">
    <location>
        <begin position="635"/>
        <end position="727"/>
    </location>
</feature>
<evidence type="ECO:0000313" key="8">
    <source>
        <dbReference type="EMBL" id="KAK0165852.1"/>
    </source>
</evidence>
<organism evidence="8 9">
    <name type="scientific">Microctonus aethiopoides</name>
    <dbReference type="NCBI Taxonomy" id="144406"/>
    <lineage>
        <taxon>Eukaryota</taxon>
        <taxon>Metazoa</taxon>
        <taxon>Ecdysozoa</taxon>
        <taxon>Arthropoda</taxon>
        <taxon>Hexapoda</taxon>
        <taxon>Insecta</taxon>
        <taxon>Pterygota</taxon>
        <taxon>Neoptera</taxon>
        <taxon>Endopterygota</taxon>
        <taxon>Hymenoptera</taxon>
        <taxon>Apocrita</taxon>
        <taxon>Ichneumonoidea</taxon>
        <taxon>Braconidae</taxon>
        <taxon>Euphorinae</taxon>
        <taxon>Microctonus</taxon>
    </lineage>
</organism>
<dbReference type="GO" id="GO:0090307">
    <property type="term" value="P:mitotic spindle assembly"/>
    <property type="evidence" value="ECO:0007669"/>
    <property type="project" value="TreeGrafter"/>
</dbReference>
<feature type="domain" description="TOG" evidence="7">
    <location>
        <begin position="1"/>
        <end position="232"/>
    </location>
</feature>
<feature type="region of interest" description="Disordered" evidence="6">
    <location>
        <begin position="764"/>
        <end position="809"/>
    </location>
</feature>
<feature type="region of interest" description="Disordered" evidence="6">
    <location>
        <begin position="531"/>
        <end position="613"/>
    </location>
</feature>
<dbReference type="GO" id="GO:0005881">
    <property type="term" value="C:cytoplasmic microtubule"/>
    <property type="evidence" value="ECO:0007669"/>
    <property type="project" value="TreeGrafter"/>
</dbReference>
<dbReference type="PROSITE" id="PS50077">
    <property type="entry name" value="HEAT_REPEAT"/>
    <property type="match status" value="1"/>
</dbReference>
<dbReference type="GO" id="GO:0072686">
    <property type="term" value="C:mitotic spindle"/>
    <property type="evidence" value="ECO:0007669"/>
    <property type="project" value="TreeGrafter"/>
</dbReference>
<dbReference type="GO" id="GO:0005815">
    <property type="term" value="C:microtubule organizing center"/>
    <property type="evidence" value="ECO:0007669"/>
    <property type="project" value="TreeGrafter"/>
</dbReference>
<keyword evidence="4" id="KW-0206">Cytoskeleton</keyword>
<evidence type="ECO:0000256" key="4">
    <source>
        <dbReference type="ARBA" id="ARBA00023212"/>
    </source>
</evidence>
<evidence type="ECO:0000256" key="5">
    <source>
        <dbReference type="PROSITE-ProRule" id="PRU00103"/>
    </source>
</evidence>
<gene>
    <name evidence="8" type="ORF">PV328_004335</name>
</gene>
<dbReference type="SUPFAM" id="SSF48371">
    <property type="entry name" value="ARM repeat"/>
    <property type="match status" value="2"/>
</dbReference>
<dbReference type="GO" id="GO:0031110">
    <property type="term" value="P:regulation of microtubule polymerization or depolymerization"/>
    <property type="evidence" value="ECO:0007669"/>
    <property type="project" value="UniProtKB-ARBA"/>
</dbReference>
<feature type="compositionally biased region" description="Polar residues" evidence="6">
    <location>
        <begin position="560"/>
        <end position="573"/>
    </location>
</feature>
<protein>
    <recommendedName>
        <fullName evidence="7">TOG domain-containing protein</fullName>
    </recommendedName>
</protein>
<feature type="compositionally biased region" description="Basic and acidic residues" evidence="6">
    <location>
        <begin position="794"/>
        <end position="803"/>
    </location>
</feature>
<dbReference type="GO" id="GO:0000776">
    <property type="term" value="C:kinetochore"/>
    <property type="evidence" value="ECO:0007669"/>
    <property type="project" value="TreeGrafter"/>
</dbReference>
<dbReference type="GO" id="GO:0045180">
    <property type="term" value="C:basal cortex"/>
    <property type="evidence" value="ECO:0007669"/>
    <property type="project" value="TreeGrafter"/>
</dbReference>
<dbReference type="GO" id="GO:0008017">
    <property type="term" value="F:microtubule binding"/>
    <property type="evidence" value="ECO:0007669"/>
    <property type="project" value="TreeGrafter"/>
</dbReference>
<keyword evidence="9" id="KW-1185">Reference proteome</keyword>
<feature type="compositionally biased region" description="Polar residues" evidence="6">
    <location>
        <begin position="1313"/>
        <end position="1322"/>
    </location>
</feature>
<feature type="domain" description="TOG" evidence="7">
    <location>
        <begin position="821"/>
        <end position="1058"/>
    </location>
</feature>
<dbReference type="EMBL" id="JAQQBS010001422">
    <property type="protein sequence ID" value="KAK0165852.1"/>
    <property type="molecule type" value="Genomic_DNA"/>
</dbReference>
<reference evidence="8" key="2">
    <citation type="submission" date="2023-03" db="EMBL/GenBank/DDBJ databases">
        <authorList>
            <person name="Inwood S.N."/>
            <person name="Skelly J.G."/>
            <person name="Guhlin J."/>
            <person name="Harrop T.W.R."/>
            <person name="Goldson S.G."/>
            <person name="Dearden P.K."/>
        </authorList>
    </citation>
    <scope>NUCLEOTIDE SEQUENCE</scope>
    <source>
        <strain evidence="8">Irish</strain>
        <tissue evidence="8">Whole body</tissue>
    </source>
</reference>
<dbReference type="InterPro" id="IPR024395">
    <property type="entry name" value="CLASP_N_dom"/>
</dbReference>
<dbReference type="InterPro" id="IPR011989">
    <property type="entry name" value="ARM-like"/>
</dbReference>
<feature type="compositionally biased region" description="Low complexity" evidence="6">
    <location>
        <begin position="544"/>
        <end position="559"/>
    </location>
</feature>
<comment type="subcellular location">
    <subcellularLocation>
        <location evidence="1">Cytoplasm</location>
        <location evidence="1">Cytoskeleton</location>
    </subcellularLocation>
</comment>
<feature type="domain" description="TOG" evidence="7">
    <location>
        <begin position="1193"/>
        <end position="1451"/>
    </location>
</feature>
<dbReference type="PANTHER" id="PTHR21567">
    <property type="entry name" value="CLASP"/>
    <property type="match status" value="1"/>
</dbReference>
<proteinExistence type="predicted"/>
<feature type="repeat" description="HEAT" evidence="5">
    <location>
        <begin position="167"/>
        <end position="205"/>
    </location>
</feature>
<reference evidence="8" key="1">
    <citation type="journal article" date="2023" name="bioRxiv">
        <title>Scaffold-level genome assemblies of two parasitoid biocontrol wasps reveal the parthenogenesis mechanism and an associated novel virus.</title>
        <authorList>
            <person name="Inwood S."/>
            <person name="Skelly J."/>
            <person name="Guhlin J."/>
            <person name="Harrop T."/>
            <person name="Goldson S."/>
            <person name="Dearden P."/>
        </authorList>
    </citation>
    <scope>NUCLEOTIDE SEQUENCE</scope>
    <source>
        <strain evidence="8">Irish</strain>
        <tissue evidence="8">Whole body</tissue>
    </source>
</reference>
<evidence type="ECO:0000256" key="6">
    <source>
        <dbReference type="SAM" id="MobiDB-lite"/>
    </source>
</evidence>
<dbReference type="Gene3D" id="1.25.10.10">
    <property type="entry name" value="Leucine-rich Repeat Variant"/>
    <property type="match status" value="4"/>
</dbReference>
<dbReference type="InterPro" id="IPR021133">
    <property type="entry name" value="HEAT_type_2"/>
</dbReference>
<dbReference type="InterPro" id="IPR016024">
    <property type="entry name" value="ARM-type_fold"/>
</dbReference>
<feature type="compositionally biased region" description="Basic and acidic residues" evidence="6">
    <location>
        <begin position="767"/>
        <end position="784"/>
    </location>
</feature>
<feature type="compositionally biased region" description="Low complexity" evidence="6">
    <location>
        <begin position="664"/>
        <end position="682"/>
    </location>
</feature>
<keyword evidence="2" id="KW-0963">Cytoplasm</keyword>
<dbReference type="GO" id="GO:0005876">
    <property type="term" value="C:spindle microtubule"/>
    <property type="evidence" value="ECO:0007669"/>
    <property type="project" value="TreeGrafter"/>
</dbReference>
<comment type="caution">
    <text evidence="8">The sequence shown here is derived from an EMBL/GenBank/DDBJ whole genome shotgun (WGS) entry which is preliminary data.</text>
</comment>
<accession>A0AA39KLL3</accession>
<evidence type="ECO:0000256" key="1">
    <source>
        <dbReference type="ARBA" id="ARBA00004245"/>
    </source>
</evidence>
<evidence type="ECO:0000313" key="9">
    <source>
        <dbReference type="Proteomes" id="UP001168990"/>
    </source>
</evidence>
<name>A0AA39KLL3_9HYME</name>
<evidence type="ECO:0000259" key="7">
    <source>
        <dbReference type="SMART" id="SM01349"/>
    </source>
</evidence>
<dbReference type="SMART" id="SM01349">
    <property type="entry name" value="TOG"/>
    <property type="match status" value="4"/>
</dbReference>
<dbReference type="InterPro" id="IPR034085">
    <property type="entry name" value="TOG"/>
</dbReference>
<evidence type="ECO:0000256" key="2">
    <source>
        <dbReference type="ARBA" id="ARBA00022490"/>
    </source>
</evidence>
<dbReference type="Pfam" id="PF12348">
    <property type="entry name" value="CLASP_N"/>
    <property type="match status" value="2"/>
</dbReference>
<feature type="domain" description="TOG" evidence="7">
    <location>
        <begin position="305"/>
        <end position="541"/>
    </location>
</feature>
<dbReference type="GO" id="GO:1902903">
    <property type="term" value="P:regulation of supramolecular fiber organization"/>
    <property type="evidence" value="ECO:0007669"/>
    <property type="project" value="UniProtKB-ARBA"/>
</dbReference>
<feature type="compositionally biased region" description="Polar residues" evidence="6">
    <location>
        <begin position="531"/>
        <end position="541"/>
    </location>
</feature>
<dbReference type="GO" id="GO:0040001">
    <property type="term" value="P:establishment of mitotic spindle localization"/>
    <property type="evidence" value="ECO:0007669"/>
    <property type="project" value="TreeGrafter"/>
</dbReference>
<dbReference type="PANTHER" id="PTHR21567:SF9">
    <property type="entry name" value="CLIP-ASSOCIATING PROTEIN"/>
    <property type="match status" value="1"/>
</dbReference>
<feature type="region of interest" description="Disordered" evidence="6">
    <location>
        <begin position="1300"/>
        <end position="1322"/>
    </location>
</feature>
<sequence>MALNPRDMDGFMPLLSSTDIKTKMTVGNNLLTYLGDSSNTIECQDIGLFIDNVIPWLGNGNAKIVQNGLEILTHIADRMGHDFRPYISTIIQPTIDRLGDSKDTTREKARLVLLKIMEKGSMTPQQLLDRLHPAFSHKNTKLREESLILLTTMLAEHGADEMALSVVIPSIVKLLSDPNEKVRETALNTVVNIYRHVGDRFRNDLQRKHNVPQAKWQLLVERFDQVKNEGELLPLAMSSDIGKDPDEPDRALQIKSAPIRRVKTVLQKKSQFGPSAKVLPSPLGGAGAIDEDTFHNAFEDVPAVHLFSTKDLEDQMKSIREIIGDDKKDWNQRIESLKKLRGIVIAGGANHENFIELIKSIQNSFEGAITDLRSQVVKEACISLAFLSRQLKNKIAIFIEPMLGPLMNLIQNSAKVVSTSGAVALRFILQHTHSPRFIPIITAFLNSKSKDIRRAGCEYLNLILQTWSTQLLQRHVKLLQETIGKGVADSDNDARAFARKAYWAFRDHFPEQAESLLNTMDASCKRALMSQSNSGSVNSLNAVPRTSSIPPRPTRPTMSAAGSTENLHQTQSPPHVPLKRTPSLPRSYRQSGIPVLQRPTDSYCRVSPGPRSNSAIDLQAARRAQSRMMYANMHRSKATTPRTTKPVDPGLMASPERSARTKTRVSGVSQSQPSSRSCSPASRMNYATYNRDNESTRVRRFSGQGMRSTETSRDPSPQRYGLERNISSKLRGKSVYMSPRPPVMAQRMLQQSREAESALADALTFDSIDHQPRTSRSKGDHSDDSETSSICSERSMDNLRRPSDSFSWSGSQQRLYRDLWDQSIPKDIKEIIDCCGRKHWSDRKEGLIDLQQFLINGNTLTATELRKVTDIFTKMFMDSHTKVFSLFLDTLNELIVTHNEDLNDWLYVLCTRLLNKLGTDLLGSIQNKINKTLEVVREYFPGEQLLPVVMRFLTDPAHTPNSRVKVATLIFLTHITEHSVPSALNPSCKSALVRLLDWTSDIKSQDVRRHAQEAVVALYNLNPPQFPMILNELPKTYQDIAMQMIQNHLRRPSATSNPASPSGLPRVLHSPARTVLKHDVESTDEHLNAEEVYKSLRRTTAEIQNYGFERMEGATSSKDSGISNMADVEERIENLALSNSGRSSSVSSPTQRGRIVGNITVNGSSDTIAGDLILPDRRNNGYDGHNASASSPELPRGPEVFDRTLKLLQNGTIDNTEKAHALREFQLYMREGDGAKHIMGQFRKLLKTMLDCLATDDKALEIEVLKTLIEMLKCRELIESFSNYAELLILKVLNEHKADAYDPSSGSPRRGTNHSGTPNSTKPLQLLKAAEDCAAMIATVLPPEQTIHLALTTIRTEPFPKNVAAIKMIQNVIEHRGRKGIEEFLDAIMATLMVAYDNNESVVRKAAVFCMVAIHAAIGEEAFEPYRSKFYGGKLKLLNIYIQKAQEATSQSSSPRSNHSRN</sequence>
<evidence type="ECO:0000256" key="3">
    <source>
        <dbReference type="ARBA" id="ARBA00022737"/>
    </source>
</evidence>
<keyword evidence="3" id="KW-0677">Repeat</keyword>
<dbReference type="Proteomes" id="UP001168990">
    <property type="component" value="Unassembled WGS sequence"/>
</dbReference>